<evidence type="ECO:0000256" key="2">
    <source>
        <dbReference type="SAM" id="SignalP"/>
    </source>
</evidence>
<proteinExistence type="predicted"/>
<evidence type="ECO:0000256" key="1">
    <source>
        <dbReference type="SAM" id="MobiDB-lite"/>
    </source>
</evidence>
<evidence type="ECO:0000313" key="4">
    <source>
        <dbReference type="Proteomes" id="UP000711407"/>
    </source>
</evidence>
<feature type="signal peptide" evidence="2">
    <location>
        <begin position="1"/>
        <end position="19"/>
    </location>
</feature>
<organism evidence="3 4">
    <name type="scientific">Candidatus Amulumruptor caecigallinarius</name>
    <dbReference type="NCBI Taxonomy" id="2109911"/>
    <lineage>
        <taxon>Bacteria</taxon>
        <taxon>Pseudomonadati</taxon>
        <taxon>Bacteroidota</taxon>
        <taxon>Bacteroidia</taxon>
        <taxon>Bacteroidales</taxon>
        <taxon>Muribaculaceae</taxon>
        <taxon>Candidatus Amulumruptor</taxon>
    </lineage>
</organism>
<feature type="region of interest" description="Disordered" evidence="1">
    <location>
        <begin position="167"/>
        <end position="188"/>
    </location>
</feature>
<accession>A0A921E927</accession>
<comment type="caution">
    <text evidence="3">The sequence shown here is derived from an EMBL/GenBank/DDBJ whole genome shotgun (WGS) entry which is preliminary data.</text>
</comment>
<evidence type="ECO:0000313" key="3">
    <source>
        <dbReference type="EMBL" id="HJE39459.1"/>
    </source>
</evidence>
<dbReference type="EMBL" id="DYXT01000034">
    <property type="protein sequence ID" value="HJE39459.1"/>
    <property type="molecule type" value="Genomic_DNA"/>
</dbReference>
<reference evidence="3" key="2">
    <citation type="submission" date="2021-09" db="EMBL/GenBank/DDBJ databases">
        <authorList>
            <person name="Gilroy R."/>
        </authorList>
    </citation>
    <scope>NUCLEOTIDE SEQUENCE</scope>
    <source>
        <strain evidence="3">4100</strain>
    </source>
</reference>
<reference evidence="3" key="1">
    <citation type="journal article" date="2021" name="PeerJ">
        <title>Extensive microbial diversity within the chicken gut microbiome revealed by metagenomics and culture.</title>
        <authorList>
            <person name="Gilroy R."/>
            <person name="Ravi A."/>
            <person name="Getino M."/>
            <person name="Pursley I."/>
            <person name="Horton D.L."/>
            <person name="Alikhan N.F."/>
            <person name="Baker D."/>
            <person name="Gharbi K."/>
            <person name="Hall N."/>
            <person name="Watson M."/>
            <person name="Adriaenssens E.M."/>
            <person name="Foster-Nyarko E."/>
            <person name="Jarju S."/>
            <person name="Secka A."/>
            <person name="Antonio M."/>
            <person name="Oren A."/>
            <person name="Chaudhuri R.R."/>
            <person name="La Ragione R."/>
            <person name="Hildebrand F."/>
            <person name="Pallen M.J."/>
        </authorList>
    </citation>
    <scope>NUCLEOTIDE SEQUENCE</scope>
    <source>
        <strain evidence="3">4100</strain>
    </source>
</reference>
<dbReference type="Proteomes" id="UP000711407">
    <property type="component" value="Unassembled WGS sequence"/>
</dbReference>
<protein>
    <submittedName>
        <fullName evidence="3">Uncharacterized protein</fullName>
    </submittedName>
</protein>
<feature type="chain" id="PRO_5038124220" evidence="2">
    <location>
        <begin position="20"/>
        <end position="217"/>
    </location>
</feature>
<sequence length="217" mass="23157">MRNFCIACLLCMSCAVASADVVTTFDFSAGPESGIEMPAGKSWPASGSVVMDADAVFRMDNVSIRATNETSPSRIYKATDEDRWYLRPSAGTKLVFMGGSDNLAGIRIYLCPDRESELSELPQMPGEYTATYDEENCLLEWAGSNPSVFMDLGGKLYIDKIEVTTDGAASQPDTEAGSGDGGGAATYLDLQGRPVQNPSGGTFIRISSGLAEKVYIP</sequence>
<dbReference type="AlphaFoldDB" id="A0A921E927"/>
<gene>
    <name evidence="3" type="ORF">K8V47_06865</name>
</gene>
<keyword evidence="2" id="KW-0732">Signal</keyword>
<name>A0A921E927_9BACT</name>